<dbReference type="SUPFAM" id="SSF53822">
    <property type="entry name" value="Periplasmic binding protein-like I"/>
    <property type="match status" value="1"/>
</dbReference>
<sequence length="876" mass="97937">MAPPMQTILFLLLLIHHGGGKTPIRVGLFVPGQTGKSFSESWGLIPMGEVARDQINNSSDILPDYTLQTKWFNTQAEPGKAIHELFTFIGRNDTREYVGIVGPVFTDVTKYVSEMAPFFNYVSISPTASSSEFSEHDPSAYDESGADGKRQYIYRNSLRLHPVETNIYTAVFELAKLCDWEKVHILTGEGEMNAFRKSVVSAFDKEQLNLVRYSFTSSNNATIINALQQLKSNNARVIVANFDTDDAYDVFCEAYHRGFLSESPEHTGRRVWILPSSLPDTWIRNAAARSGGRCTKENILQAVGTYLTAQFQWNTTENELGTNFTFNETWESYDQLFAAKGENCSCAKEDKAGSLMYDSLWTLAMGLDRFLYHYNTSTRAVDMKGTVNSEVERAEILEKLLERQGNLSTELINSIKTMSFNGASGRIEFGDENDSTCRSGFRVVIQQLRITHNNLSSAMDYELVDVCESDRGLNCTMPDLWDSSIFANRSQSRECTAENGETGCKCPVDGPRVSDKIKKIVGIPFSSLVFFTISSIVGTILAVIFFVFNVLFMKERVIKMSSPHINNIILFGSLFLYSYVPLAGLMTGIDGQSLDASGNTIIKFCSVRILSWLLCLGFTISFGALFAKTWRVYAIFTSKKPRHIILSDLKLVVLIAGLVLVDVILLGVNEYLNRYTWDFRTLTDFSSNITMDELLDDTPDEMGELVCKIEDGKTVVPWALTVALIYKGVLLVFGAFIAFQSRNISIPALNDSKFIGISIYTILVVASIIFPVTMFLDSQPALEFAVQAAGILFTTTVTICLVFLPKAYQLRYQPKEAITNTAFSREWDSLATVNRRESEIQNLLKHTNSAVSLRRPPSRALTHKPSLPTMPVARQL</sequence>
<comment type="subcellular location">
    <subcellularLocation>
        <location evidence="1">Membrane</location>
        <topology evidence="1">Multi-pass membrane protein</topology>
    </subcellularLocation>
</comment>
<feature type="transmembrane region" description="Helical" evidence="10">
    <location>
        <begin position="609"/>
        <end position="630"/>
    </location>
</feature>
<keyword evidence="8" id="KW-0807">Transducer</keyword>
<dbReference type="GO" id="GO:0007214">
    <property type="term" value="P:gamma-aminobutyric acid signaling pathway"/>
    <property type="evidence" value="ECO:0007669"/>
    <property type="project" value="TreeGrafter"/>
</dbReference>
<keyword evidence="7" id="KW-0325">Glycoprotein</keyword>
<evidence type="ECO:0000256" key="8">
    <source>
        <dbReference type="ARBA" id="ARBA00023224"/>
    </source>
</evidence>
<evidence type="ECO:0000256" key="2">
    <source>
        <dbReference type="ARBA" id="ARBA00022692"/>
    </source>
</evidence>
<dbReference type="Pfam" id="PF01094">
    <property type="entry name" value="ANF_receptor"/>
    <property type="match status" value="1"/>
</dbReference>
<feature type="region of interest" description="Disordered" evidence="9">
    <location>
        <begin position="855"/>
        <end position="876"/>
    </location>
</feature>
<protein>
    <submittedName>
        <fullName evidence="13">Metabotropic gaba receptor</fullName>
    </submittedName>
</protein>
<feature type="transmembrane region" description="Helical" evidence="10">
    <location>
        <begin position="784"/>
        <end position="804"/>
    </location>
</feature>
<keyword evidence="4" id="KW-0297">G-protein coupled receptor</keyword>
<dbReference type="EMBL" id="KX853866">
    <property type="protein sequence ID" value="AQX17741.1"/>
    <property type="molecule type" value="mRNA"/>
</dbReference>
<evidence type="ECO:0000256" key="10">
    <source>
        <dbReference type="SAM" id="Phobius"/>
    </source>
</evidence>
<dbReference type="GO" id="GO:0038039">
    <property type="term" value="C:G protein-coupled receptor heterodimeric complex"/>
    <property type="evidence" value="ECO:0007669"/>
    <property type="project" value="TreeGrafter"/>
</dbReference>
<keyword evidence="5 10" id="KW-0472">Membrane</keyword>
<organism evidence="13">
    <name type="scientific">Hormiphora californensis</name>
    <name type="common">Sea gooseberry</name>
    <dbReference type="NCBI Taxonomy" id="1403702"/>
    <lineage>
        <taxon>Eukaryota</taxon>
        <taxon>Metazoa</taxon>
        <taxon>Ctenophora</taxon>
        <taxon>Tentaculata</taxon>
        <taxon>Cydippida</taxon>
        <taxon>Pleurobrachiidae</taxon>
        <taxon>Hormiphora</taxon>
    </lineage>
</organism>
<evidence type="ECO:0000313" key="13">
    <source>
        <dbReference type="EMBL" id="AQX17741.1"/>
    </source>
</evidence>
<dbReference type="InterPro" id="IPR028082">
    <property type="entry name" value="Peripla_BP_I"/>
</dbReference>
<name>A0A1S6WN83_HORCA</name>
<dbReference type="PROSITE" id="PS50259">
    <property type="entry name" value="G_PROTEIN_RECEP_F3_4"/>
    <property type="match status" value="1"/>
</dbReference>
<dbReference type="PRINTS" id="PR01177">
    <property type="entry name" value="GABAB1RECPTR"/>
</dbReference>
<dbReference type="Gene3D" id="3.40.50.2300">
    <property type="match status" value="2"/>
</dbReference>
<dbReference type="InterPro" id="IPR001828">
    <property type="entry name" value="ANF_lig-bd_rcpt"/>
</dbReference>
<evidence type="ECO:0000256" key="4">
    <source>
        <dbReference type="ARBA" id="ARBA00023040"/>
    </source>
</evidence>
<dbReference type="PANTHER" id="PTHR10519:SF20">
    <property type="entry name" value="G-PROTEIN COUPLED RECEPTOR 156-RELATED"/>
    <property type="match status" value="1"/>
</dbReference>
<dbReference type="PRINTS" id="PR01176">
    <property type="entry name" value="GABABRECEPTR"/>
</dbReference>
<evidence type="ECO:0000256" key="6">
    <source>
        <dbReference type="ARBA" id="ARBA00023170"/>
    </source>
</evidence>
<feature type="signal peptide" evidence="11">
    <location>
        <begin position="1"/>
        <end position="20"/>
    </location>
</feature>
<proteinExistence type="evidence at transcript level"/>
<evidence type="ECO:0000256" key="1">
    <source>
        <dbReference type="ARBA" id="ARBA00004141"/>
    </source>
</evidence>
<dbReference type="Pfam" id="PF00003">
    <property type="entry name" value="7tm_3"/>
    <property type="match status" value="1"/>
</dbReference>
<dbReference type="CDD" id="cd15047">
    <property type="entry name" value="7tmC_GABA-B-like"/>
    <property type="match status" value="1"/>
</dbReference>
<feature type="transmembrane region" description="Helical" evidence="10">
    <location>
        <begin position="565"/>
        <end position="589"/>
    </location>
</feature>
<feature type="transmembrane region" description="Helical" evidence="10">
    <location>
        <begin position="718"/>
        <end position="739"/>
    </location>
</feature>
<accession>A0A1S6WN83</accession>
<reference evidence="13" key="1">
    <citation type="submission" date="2016-09" db="EMBL/GenBank/DDBJ databases">
        <title>Transcriptomic survey across the phylum Ctenophora.</title>
        <authorList>
            <person name="Francis W.R."/>
            <person name="Haddock S.H.D."/>
        </authorList>
    </citation>
    <scope>NUCLEOTIDE SEQUENCE</scope>
    <source>
        <strain evidence="13">GOC2007-Trawl6</strain>
    </source>
</reference>
<keyword evidence="6 13" id="KW-0675">Receptor</keyword>
<dbReference type="PANTHER" id="PTHR10519">
    <property type="entry name" value="GABA-B RECEPTOR"/>
    <property type="match status" value="1"/>
</dbReference>
<evidence type="ECO:0000256" key="7">
    <source>
        <dbReference type="ARBA" id="ARBA00023180"/>
    </source>
</evidence>
<keyword evidence="11" id="KW-0732">Signal</keyword>
<dbReference type="InterPro" id="IPR002455">
    <property type="entry name" value="GPCR3_GABA-B"/>
</dbReference>
<feature type="transmembrane region" description="Helical" evidence="10">
    <location>
        <begin position="528"/>
        <end position="553"/>
    </location>
</feature>
<feature type="transmembrane region" description="Helical" evidence="10">
    <location>
        <begin position="751"/>
        <end position="772"/>
    </location>
</feature>
<keyword evidence="3 10" id="KW-1133">Transmembrane helix</keyword>
<keyword evidence="2 10" id="KW-0812">Transmembrane</keyword>
<feature type="transmembrane region" description="Helical" evidence="10">
    <location>
        <begin position="651"/>
        <end position="672"/>
    </location>
</feature>
<evidence type="ECO:0000256" key="9">
    <source>
        <dbReference type="SAM" id="MobiDB-lite"/>
    </source>
</evidence>
<feature type="domain" description="G-protein coupled receptors family 3 profile" evidence="12">
    <location>
        <begin position="612"/>
        <end position="826"/>
    </location>
</feature>
<dbReference type="GO" id="GO:0004965">
    <property type="term" value="F:G protein-coupled GABA receptor activity"/>
    <property type="evidence" value="ECO:0007669"/>
    <property type="project" value="InterPro"/>
</dbReference>
<dbReference type="InterPro" id="IPR017978">
    <property type="entry name" value="GPCR_3_C"/>
</dbReference>
<evidence type="ECO:0000256" key="11">
    <source>
        <dbReference type="SAM" id="SignalP"/>
    </source>
</evidence>
<dbReference type="AlphaFoldDB" id="A0A1S6WN83"/>
<evidence type="ECO:0000259" key="12">
    <source>
        <dbReference type="PROSITE" id="PS50259"/>
    </source>
</evidence>
<evidence type="ECO:0000256" key="5">
    <source>
        <dbReference type="ARBA" id="ARBA00023136"/>
    </source>
</evidence>
<feature type="chain" id="PRO_5013272502" evidence="11">
    <location>
        <begin position="21"/>
        <end position="876"/>
    </location>
</feature>
<evidence type="ECO:0000256" key="3">
    <source>
        <dbReference type="ARBA" id="ARBA00022989"/>
    </source>
</evidence>